<protein>
    <submittedName>
        <fullName evidence="3">Uncharacterized protein</fullName>
    </submittedName>
</protein>
<feature type="region of interest" description="Disordered" evidence="2">
    <location>
        <begin position="251"/>
        <end position="270"/>
    </location>
</feature>
<proteinExistence type="predicted"/>
<keyword evidence="4" id="KW-1185">Reference proteome</keyword>
<sequence>MYTSQQASYTRLPNSTRSRRVSGNYARASLQQADYGHTDDAKRVSVATNGVTFQAWARSQYQNSAQQLTTTTTTTTSNNNGITTAPAVFQAQYQQPSGRSSNDIKFAVADYFDPYKHTARGQTLKVEEAPTTETAYRDATPRNIPRQPAAPPSPVMRAVRHSRPTTPGAYGQTREGSAEFGAPTRLKPRSHTTADDSAQTKEAGALHEVSPPPRVTSMYSTAAVQRPRPTSQLANAAIRDFVDMRASIQKKPTPRPVAQPWPSASTPEPAAVPASVVAPAAGAERSQLIEFIERQRARTTVQSTLPTKTVPTAPTSGSSESLASERSFKRSTARLAEVDPMLHRPPAPSVYTPSNFAPVTTNSSLPPSTRIVPRSRAQTVDLHTETSDTECWAIAHGRVTNRREARLARGSGDQLSTAHTYIRPERTAGAVTRPSATEQPPPPAITEREISVQTDTRPYINRGMQTAPTAIHSDAAVLDLMRQMDTLRQGHSNQISEYQEQVIDLELTNQDLSTEIDQLTDRLETREAVHTRAMDDLRQRLDQANSRVDRELADIKQMHAQKCDELSEQNSMLLHRCETYRRRLEQLGIDEAEILTLSAQPSSATSSLPIADQAFIETQFIETRESRQEADYFRRLMDIEQSMENTTIALGFELRRTQARFLQQAADFVREQLTRLQPPPEIILEQRRAAELPRVSSPPTVCRSPVQSLAAELALMSAPINDHIDDQPPTELSDSAVASCSEADVAAPGSPRRTIRSPRAAVSGLFSSSQESMATAVASAELAISASSIAPSITPPTRVAPAVKGASLGYFSARGTSALPPIDTSPKPSTLHWPPRSPGCSADAMTAEELLEALKLPPAIVPTRSHASSTASSPTSCRVPRTGSFSDLNRSFPSVPRSALPDDFASTLPLKAGFTQQSNTRSTFNANAEYNICLGLEQSSSVNEHSSLGSASGSRRFRRPNRRRSRSVGAWDRH</sequence>
<feature type="compositionally biased region" description="Low complexity" evidence="2">
    <location>
        <begin position="864"/>
        <end position="876"/>
    </location>
</feature>
<dbReference type="Proteomes" id="UP000242474">
    <property type="component" value="Unassembled WGS sequence"/>
</dbReference>
<feature type="region of interest" description="Disordered" evidence="2">
    <location>
        <begin position="342"/>
        <end position="370"/>
    </location>
</feature>
<gene>
    <name evidence="3" type="ORF">COEREDRAFT_82034</name>
</gene>
<dbReference type="AlphaFoldDB" id="A0A2G5B905"/>
<evidence type="ECO:0000313" key="3">
    <source>
        <dbReference type="EMBL" id="PIA15495.1"/>
    </source>
</evidence>
<evidence type="ECO:0000256" key="1">
    <source>
        <dbReference type="SAM" id="Coils"/>
    </source>
</evidence>
<feature type="compositionally biased region" description="Polar residues" evidence="2">
    <location>
        <begin position="883"/>
        <end position="892"/>
    </location>
</feature>
<feature type="compositionally biased region" description="Polar residues" evidence="2">
    <location>
        <begin position="351"/>
        <end position="367"/>
    </location>
</feature>
<evidence type="ECO:0000313" key="4">
    <source>
        <dbReference type="Proteomes" id="UP000242474"/>
    </source>
</evidence>
<feature type="region of interest" description="Disordered" evidence="2">
    <location>
        <begin position="864"/>
        <end position="892"/>
    </location>
</feature>
<dbReference type="EMBL" id="KZ303507">
    <property type="protein sequence ID" value="PIA15495.1"/>
    <property type="molecule type" value="Genomic_DNA"/>
</dbReference>
<organism evidence="3 4">
    <name type="scientific">Coemansia reversa (strain ATCC 12441 / NRRL 1564)</name>
    <dbReference type="NCBI Taxonomy" id="763665"/>
    <lineage>
        <taxon>Eukaryota</taxon>
        <taxon>Fungi</taxon>
        <taxon>Fungi incertae sedis</taxon>
        <taxon>Zoopagomycota</taxon>
        <taxon>Kickxellomycotina</taxon>
        <taxon>Kickxellomycetes</taxon>
        <taxon>Kickxellales</taxon>
        <taxon>Kickxellaceae</taxon>
        <taxon>Coemansia</taxon>
    </lineage>
</organism>
<dbReference type="OrthoDB" id="5598674at2759"/>
<feature type="compositionally biased region" description="Polar residues" evidence="2">
    <location>
        <begin position="942"/>
        <end position="951"/>
    </location>
</feature>
<evidence type="ECO:0000256" key="2">
    <source>
        <dbReference type="SAM" id="MobiDB-lite"/>
    </source>
</evidence>
<feature type="region of interest" description="Disordered" evidence="2">
    <location>
        <begin position="299"/>
        <end position="329"/>
    </location>
</feature>
<name>A0A2G5B905_COERN</name>
<accession>A0A2G5B905</accession>
<reference evidence="3 4" key="1">
    <citation type="journal article" date="2015" name="Genome Biol. Evol.">
        <title>Phylogenomic analyses indicate that early fungi evolved digesting cell walls of algal ancestors of land plants.</title>
        <authorList>
            <person name="Chang Y."/>
            <person name="Wang S."/>
            <person name="Sekimoto S."/>
            <person name="Aerts A.L."/>
            <person name="Choi C."/>
            <person name="Clum A."/>
            <person name="LaButti K.M."/>
            <person name="Lindquist E.A."/>
            <person name="Yee Ngan C."/>
            <person name="Ohm R.A."/>
            <person name="Salamov A.A."/>
            <person name="Grigoriev I.V."/>
            <person name="Spatafora J.W."/>
            <person name="Berbee M.L."/>
        </authorList>
    </citation>
    <scope>NUCLEOTIDE SEQUENCE [LARGE SCALE GENOMIC DNA]</scope>
    <source>
        <strain evidence="3 4">NRRL 1564</strain>
    </source>
</reference>
<feature type="compositionally biased region" description="Polar residues" evidence="2">
    <location>
        <begin position="299"/>
        <end position="315"/>
    </location>
</feature>
<feature type="region of interest" description="Disordered" evidence="2">
    <location>
        <begin position="141"/>
        <end position="215"/>
    </location>
</feature>
<feature type="compositionally biased region" description="Low complexity" evidence="2">
    <location>
        <begin position="316"/>
        <end position="325"/>
    </location>
</feature>
<keyword evidence="1" id="KW-0175">Coiled coil</keyword>
<feature type="region of interest" description="Disordered" evidence="2">
    <location>
        <begin position="942"/>
        <end position="974"/>
    </location>
</feature>
<feature type="coiled-coil region" evidence="1">
    <location>
        <begin position="488"/>
        <end position="561"/>
    </location>
</feature>
<feature type="compositionally biased region" description="Basic residues" evidence="2">
    <location>
        <begin position="955"/>
        <end position="966"/>
    </location>
</feature>